<feature type="domain" description="TRASH" evidence="1">
    <location>
        <begin position="158"/>
        <end position="193"/>
    </location>
</feature>
<feature type="domain" description="TRASH" evidence="1">
    <location>
        <begin position="65"/>
        <end position="101"/>
    </location>
</feature>
<protein>
    <recommendedName>
        <fullName evidence="1">TRASH domain-containing protein</fullName>
    </recommendedName>
</protein>
<reference evidence="2" key="2">
    <citation type="submission" date="2025-09" db="UniProtKB">
        <authorList>
            <consortium name="Ensembl"/>
        </authorList>
    </citation>
    <scope>IDENTIFICATION</scope>
</reference>
<dbReference type="PANTHER" id="PTHR45736">
    <property type="entry name" value="ZINC FINGER MYM-TYPE PROTEIN"/>
    <property type="match status" value="1"/>
</dbReference>
<name>A0A3Q3VLI0_MOLML</name>
<dbReference type="SMART" id="SM00746">
    <property type="entry name" value="TRASH"/>
    <property type="match status" value="4"/>
</dbReference>
<dbReference type="SUPFAM" id="SSF57716">
    <property type="entry name" value="Glucocorticoid receptor-like (DNA-binding domain)"/>
    <property type="match status" value="1"/>
</dbReference>
<organism evidence="2 3">
    <name type="scientific">Mola mola</name>
    <name type="common">Ocean sunfish</name>
    <name type="synonym">Tetraodon mola</name>
    <dbReference type="NCBI Taxonomy" id="94237"/>
    <lineage>
        <taxon>Eukaryota</taxon>
        <taxon>Metazoa</taxon>
        <taxon>Chordata</taxon>
        <taxon>Craniata</taxon>
        <taxon>Vertebrata</taxon>
        <taxon>Euteleostomi</taxon>
        <taxon>Actinopterygii</taxon>
        <taxon>Neopterygii</taxon>
        <taxon>Teleostei</taxon>
        <taxon>Neoteleostei</taxon>
        <taxon>Acanthomorphata</taxon>
        <taxon>Eupercaria</taxon>
        <taxon>Tetraodontiformes</taxon>
        <taxon>Molidae</taxon>
        <taxon>Mola</taxon>
    </lineage>
</organism>
<evidence type="ECO:0000313" key="2">
    <source>
        <dbReference type="Ensembl" id="ENSMMOP00000001238.1"/>
    </source>
</evidence>
<dbReference type="InterPro" id="IPR051284">
    <property type="entry name" value="ZnF_MYMT-QRICH1"/>
</dbReference>
<dbReference type="AlphaFoldDB" id="A0A3Q3VLI0"/>
<sequence length="313" mass="34364">PEPEPANETQRCVLVHSNMTQENIYPLHGTSSTHTENDLDSFLSAEDTTSTLPATVTHTDLPTSCSDCKMALIDGEYVYQRKGHADIFCSTSCLVKFYQILPCSLRTITRPEDIIQGPVDSEETLKDFCSRSCLSSFNYKRIVSTKIPIVPVASHSQCSMCSRYCISKHEVIQQDVVQKICSNPCLLRFCALNNLSVCDNCCSPCKTSVMLKMKDGSKKLCSAECLAQFKEVMKSGLPTFEFKPRKSTAESSPVITNVISLATALSEHSRTSAESADHGSLSHTHSLSAQSVDVGGRVCFYTQTVSFLYSACS</sequence>
<dbReference type="Proteomes" id="UP000261620">
    <property type="component" value="Unplaced"/>
</dbReference>
<accession>A0A3Q3VLI0</accession>
<dbReference type="Ensembl" id="ENSMMOT00000001266.1">
    <property type="protein sequence ID" value="ENSMMOP00000001238.1"/>
    <property type="gene ID" value="ENSMMOG00000001053.1"/>
</dbReference>
<keyword evidence="3" id="KW-1185">Reference proteome</keyword>
<dbReference type="STRING" id="94237.ENSMMOP00000001238"/>
<dbReference type="InterPro" id="IPR011017">
    <property type="entry name" value="TRASH_dom"/>
</dbReference>
<feature type="domain" description="TRASH" evidence="1">
    <location>
        <begin position="198"/>
        <end position="233"/>
    </location>
</feature>
<dbReference type="PANTHER" id="PTHR45736:SF5">
    <property type="entry name" value="ZINC FINGER MYM-TYPE PROTEIN 4"/>
    <property type="match status" value="1"/>
</dbReference>
<evidence type="ECO:0000313" key="3">
    <source>
        <dbReference type="Proteomes" id="UP000261620"/>
    </source>
</evidence>
<evidence type="ECO:0000259" key="1">
    <source>
        <dbReference type="SMART" id="SM00746"/>
    </source>
</evidence>
<feature type="domain" description="TRASH" evidence="1">
    <location>
        <begin position="103"/>
        <end position="141"/>
    </location>
</feature>
<reference evidence="2" key="1">
    <citation type="submission" date="2025-08" db="UniProtKB">
        <authorList>
            <consortium name="Ensembl"/>
        </authorList>
    </citation>
    <scope>IDENTIFICATION</scope>
</reference>
<proteinExistence type="predicted"/>